<dbReference type="InterPro" id="IPR001763">
    <property type="entry name" value="Rhodanese-like_dom"/>
</dbReference>
<evidence type="ECO:0000313" key="3">
    <source>
        <dbReference type="Proteomes" id="UP001596378"/>
    </source>
</evidence>
<reference evidence="3" key="1">
    <citation type="journal article" date="2019" name="Int. J. Syst. Evol. Microbiol.">
        <title>The Global Catalogue of Microorganisms (GCM) 10K type strain sequencing project: providing services to taxonomists for standard genome sequencing and annotation.</title>
        <authorList>
            <consortium name="The Broad Institute Genomics Platform"/>
            <consortium name="The Broad Institute Genome Sequencing Center for Infectious Disease"/>
            <person name="Wu L."/>
            <person name="Ma J."/>
        </authorList>
    </citation>
    <scope>NUCLEOTIDE SEQUENCE [LARGE SCALE GENOMIC DNA]</scope>
    <source>
        <strain evidence="3">KCTC 12907</strain>
    </source>
</reference>
<organism evidence="2 3">
    <name type="scientific">Cohnella cellulosilytica</name>
    <dbReference type="NCBI Taxonomy" id="986710"/>
    <lineage>
        <taxon>Bacteria</taxon>
        <taxon>Bacillati</taxon>
        <taxon>Bacillota</taxon>
        <taxon>Bacilli</taxon>
        <taxon>Bacillales</taxon>
        <taxon>Paenibacillaceae</taxon>
        <taxon>Cohnella</taxon>
    </lineage>
</organism>
<proteinExistence type="predicted"/>
<dbReference type="Pfam" id="PF00581">
    <property type="entry name" value="Rhodanese"/>
    <property type="match status" value="1"/>
</dbReference>
<feature type="domain" description="Rhodanese" evidence="1">
    <location>
        <begin position="30"/>
        <end position="111"/>
    </location>
</feature>
<dbReference type="Proteomes" id="UP001596378">
    <property type="component" value="Unassembled WGS sequence"/>
</dbReference>
<accession>A0ABW2F835</accession>
<dbReference type="InterPro" id="IPR050229">
    <property type="entry name" value="GlpE_sulfurtransferase"/>
</dbReference>
<dbReference type="PROSITE" id="PS50206">
    <property type="entry name" value="RHODANESE_3"/>
    <property type="match status" value="1"/>
</dbReference>
<dbReference type="SUPFAM" id="SSF52821">
    <property type="entry name" value="Rhodanese/Cell cycle control phosphatase"/>
    <property type="match status" value="1"/>
</dbReference>
<evidence type="ECO:0000259" key="1">
    <source>
        <dbReference type="PROSITE" id="PS50206"/>
    </source>
</evidence>
<protein>
    <submittedName>
        <fullName evidence="2">Rhodanese-like domain-containing protein</fullName>
    </submittedName>
</protein>
<gene>
    <name evidence="2" type="ORF">ACFQMJ_11120</name>
</gene>
<dbReference type="PANTHER" id="PTHR43031">
    <property type="entry name" value="FAD-DEPENDENT OXIDOREDUCTASE"/>
    <property type="match status" value="1"/>
</dbReference>
<dbReference type="CDD" id="cd00158">
    <property type="entry name" value="RHOD"/>
    <property type="match status" value="1"/>
</dbReference>
<keyword evidence="3" id="KW-1185">Reference proteome</keyword>
<comment type="caution">
    <text evidence="2">The sequence shown here is derived from an EMBL/GenBank/DDBJ whole genome shotgun (WGS) entry which is preliminary data.</text>
</comment>
<dbReference type="RefSeq" id="WP_378107894.1">
    <property type="nucleotide sequence ID" value="NZ_JBHSUP010000026.1"/>
</dbReference>
<name>A0ABW2F835_9BACL</name>
<sequence length="115" mass="12705">MLLYYLKERLIPMSHYGTISVEELKARLDAGETPHMIDVREEEEVTQGMIAGALHLPLGQVPQQLEAIPKHGEVILVCRSGARSDRACQYLASLGYEGVTNLVGGMLAWNELNQA</sequence>
<dbReference type="PANTHER" id="PTHR43031:SF17">
    <property type="entry name" value="SULFURTRANSFERASE YTWF-RELATED"/>
    <property type="match status" value="1"/>
</dbReference>
<dbReference type="InterPro" id="IPR036873">
    <property type="entry name" value="Rhodanese-like_dom_sf"/>
</dbReference>
<dbReference type="EMBL" id="JBHTAI010000006">
    <property type="protein sequence ID" value="MFC7149081.1"/>
    <property type="molecule type" value="Genomic_DNA"/>
</dbReference>
<dbReference type="SMART" id="SM00450">
    <property type="entry name" value="RHOD"/>
    <property type="match status" value="1"/>
</dbReference>
<dbReference type="Gene3D" id="3.40.250.10">
    <property type="entry name" value="Rhodanese-like domain"/>
    <property type="match status" value="1"/>
</dbReference>
<evidence type="ECO:0000313" key="2">
    <source>
        <dbReference type="EMBL" id="MFC7149081.1"/>
    </source>
</evidence>